<dbReference type="GO" id="GO:0008579">
    <property type="term" value="F:JUN kinase phosphatase activity"/>
    <property type="evidence" value="ECO:0007669"/>
    <property type="project" value="TreeGrafter"/>
</dbReference>
<dbReference type="PANTHER" id="PTHR46377:SF1">
    <property type="entry name" value="DUAL SPECIFICITY PROTEIN PHOSPHATASE 19"/>
    <property type="match status" value="1"/>
</dbReference>
<sequence length="82" mass="9206">MQSLAQEIQSFSRTRLKKQCTRVTSLSGRRIIETWKGTSITVEEEHGAAGRALGYVPDTSWDLQVGAIRPYLLLGKYSETHP</sequence>
<dbReference type="Proteomes" id="UP000261520">
    <property type="component" value="Unplaced"/>
</dbReference>
<dbReference type="GO" id="GO:0005737">
    <property type="term" value="C:cytoplasm"/>
    <property type="evidence" value="ECO:0007669"/>
    <property type="project" value="TreeGrafter"/>
</dbReference>
<dbReference type="PANTHER" id="PTHR46377">
    <property type="entry name" value="DUAL SPECIFICITY PROTEIN PHOSPHATASE 19"/>
    <property type="match status" value="1"/>
</dbReference>
<dbReference type="STRING" id="409849.ENSPMGP00000023613"/>
<name>A0A3B4B2I6_9GOBI</name>
<evidence type="ECO:0000313" key="1">
    <source>
        <dbReference type="Ensembl" id="ENSPMGP00000023613.1"/>
    </source>
</evidence>
<proteinExistence type="predicted"/>
<evidence type="ECO:0000313" key="2">
    <source>
        <dbReference type="Proteomes" id="UP000261520"/>
    </source>
</evidence>
<accession>A0A3B4B2I6</accession>
<dbReference type="AlphaFoldDB" id="A0A3B4B2I6"/>
<protein>
    <submittedName>
        <fullName evidence="1">Uncharacterized protein</fullName>
    </submittedName>
</protein>
<reference evidence="1" key="1">
    <citation type="submission" date="2025-08" db="UniProtKB">
        <authorList>
            <consortium name="Ensembl"/>
        </authorList>
    </citation>
    <scope>IDENTIFICATION</scope>
</reference>
<keyword evidence="2" id="KW-1185">Reference proteome</keyword>
<organism evidence="1 2">
    <name type="scientific">Periophthalmus magnuspinnatus</name>
    <dbReference type="NCBI Taxonomy" id="409849"/>
    <lineage>
        <taxon>Eukaryota</taxon>
        <taxon>Metazoa</taxon>
        <taxon>Chordata</taxon>
        <taxon>Craniata</taxon>
        <taxon>Vertebrata</taxon>
        <taxon>Euteleostomi</taxon>
        <taxon>Actinopterygii</taxon>
        <taxon>Neopterygii</taxon>
        <taxon>Teleostei</taxon>
        <taxon>Neoteleostei</taxon>
        <taxon>Acanthomorphata</taxon>
        <taxon>Gobiaria</taxon>
        <taxon>Gobiiformes</taxon>
        <taxon>Gobioidei</taxon>
        <taxon>Gobiidae</taxon>
        <taxon>Oxudercinae</taxon>
        <taxon>Periophthalmus</taxon>
    </lineage>
</organism>
<dbReference type="Ensembl" id="ENSPMGT00000025160.1">
    <property type="protein sequence ID" value="ENSPMGP00000023613.1"/>
    <property type="gene ID" value="ENSPMGG00000019103.1"/>
</dbReference>
<reference evidence="1" key="2">
    <citation type="submission" date="2025-09" db="UniProtKB">
        <authorList>
            <consortium name="Ensembl"/>
        </authorList>
    </citation>
    <scope>IDENTIFICATION</scope>
</reference>